<dbReference type="InterPro" id="IPR029464">
    <property type="entry name" value="HSDR_N"/>
</dbReference>
<evidence type="ECO:0000313" key="2">
    <source>
        <dbReference type="EMBL" id="EQB31462.1"/>
    </source>
</evidence>
<dbReference type="OrthoDB" id="7051802at2"/>
<dbReference type="eggNOG" id="ENOG5032T0E">
    <property type="taxonomic scope" value="Bacteria"/>
</dbReference>
<proteinExistence type="predicted"/>
<name>T0J3M9_9SPHN</name>
<dbReference type="AlphaFoldDB" id="T0J3M9"/>
<dbReference type="PATRIC" id="fig|1346791.3.peg.2726"/>
<feature type="domain" description="Type I restriction enzyme R protein N-terminal" evidence="1">
    <location>
        <begin position="53"/>
        <end position="119"/>
    </location>
</feature>
<protein>
    <recommendedName>
        <fullName evidence="1">Type I restriction enzyme R protein N-terminal domain-containing protein</fullName>
    </recommendedName>
</protein>
<dbReference type="InterPro" id="IPR027417">
    <property type="entry name" value="P-loop_NTPase"/>
</dbReference>
<evidence type="ECO:0000313" key="3">
    <source>
        <dbReference type="Proteomes" id="UP000015523"/>
    </source>
</evidence>
<accession>T0J3M9</accession>
<keyword evidence="3" id="KW-1185">Reference proteome</keyword>
<evidence type="ECO:0000259" key="1">
    <source>
        <dbReference type="Pfam" id="PF13588"/>
    </source>
</evidence>
<reference evidence="2 3" key="1">
    <citation type="journal article" date="2013" name="Genome Announc.">
        <title>Draft Genome Sequence of Sphingobium ummariense Strain RL-3, a Hexachlorocyclohexane-Degrading Bacterium.</title>
        <authorList>
            <person name="Kohli P."/>
            <person name="Dua A."/>
            <person name="Sangwan N."/>
            <person name="Oldach P."/>
            <person name="Khurana J.P."/>
            <person name="Lal R."/>
        </authorList>
    </citation>
    <scope>NUCLEOTIDE SEQUENCE [LARGE SCALE GENOMIC DNA]</scope>
    <source>
        <strain evidence="2 3">RL-3</strain>
    </source>
</reference>
<sequence length="778" mass="85590">MTVVPEAQLQTYVLNLTRDAFAHLPAESFRVEKHFTLRFGHNLHDHDGTLYWEAQGRADLLVFHQERPLALFELKREDMVLKEQDFQQGQSYTAALFPRPPLIIVSNGKDTWVRQTDDGAELPKDADAEVIEKIFANVGKLAAANNSWAIEVLMGPETHVWAEAVRLRTEELVERQSGDPSDLRKPFARGILFQRRTTAAVAARLEAGARAIIIEGPPLAGKSNVLRDFAVSTRRSRDWAMLMVNGATASTGLFQRLANVLGQALEWKLSADDVRTWLRRMSHSTRSPALVLVVDGLRSGSAVAQDFEELAESGFGPGLRLVGATDRAGDVLRDTTGRGDTALAAIAEVVTVEPLDDGEFIALTDQLGERRILFYPGAELAAEYRRPWLLRAVLANGASPERQDVVSFIPATMGLALVHAARARFKDYVEVARDHRLLARDALNDDEVPDAALALASANAFVIRRDALSAGGESAAVRLEAQGWITFYRHPAGEDVIGFRVPDLFISELAFELAALIDKAIAEKPEDAWRLLVGQAERFFLGDLVGAQALVDLGQKRHGLPESLIGPLMNDRPECESVAGKTIGLQMADGTIANFRFNEHHEIAQIDAQGNQIGPYTPLDDDDAGTMLGNVTSWLILSQLSGVRTAYGETMRHRFDIDIMLWVGRASFPLIRGSEDVSMLKPRLTLSLDGDGSVLAKDHAMAEPLTSAMYALFAREWRDLDSFFERLAEDFSLPLTVRVHHALNALETSAIPGLPAWAEEKIGSVIVPLLRRHGVEVG</sequence>
<comment type="caution">
    <text evidence="2">The sequence shown here is derived from an EMBL/GenBank/DDBJ whole genome shotgun (WGS) entry which is preliminary data.</text>
</comment>
<organism evidence="2 3">
    <name type="scientific">Sphingobium ummariense RL-3</name>
    <dbReference type="NCBI Taxonomy" id="1346791"/>
    <lineage>
        <taxon>Bacteria</taxon>
        <taxon>Pseudomonadati</taxon>
        <taxon>Pseudomonadota</taxon>
        <taxon>Alphaproteobacteria</taxon>
        <taxon>Sphingomonadales</taxon>
        <taxon>Sphingomonadaceae</taxon>
        <taxon>Sphingobium</taxon>
    </lineage>
</organism>
<dbReference type="Gene3D" id="3.40.50.300">
    <property type="entry name" value="P-loop containing nucleotide triphosphate hydrolases"/>
    <property type="match status" value="1"/>
</dbReference>
<dbReference type="Pfam" id="PF13588">
    <property type="entry name" value="HSDR_N_2"/>
    <property type="match status" value="1"/>
</dbReference>
<dbReference type="Proteomes" id="UP000015523">
    <property type="component" value="Unassembled WGS sequence"/>
</dbReference>
<dbReference type="EMBL" id="AUWY01000100">
    <property type="protein sequence ID" value="EQB31462.1"/>
    <property type="molecule type" value="Genomic_DNA"/>
</dbReference>
<gene>
    <name evidence="2" type="ORF">M529_14175</name>
</gene>
<dbReference type="RefSeq" id="WP_021318600.1">
    <property type="nucleotide sequence ID" value="NZ_AUWY01000100.1"/>
</dbReference>